<dbReference type="EMBL" id="JAOPKB010000017">
    <property type="protein sequence ID" value="MCU4975239.1"/>
    <property type="molecule type" value="Genomic_DNA"/>
</dbReference>
<name>A0ABT2QJX6_9EURY</name>
<protein>
    <submittedName>
        <fullName evidence="3">Uncharacterized protein</fullName>
    </submittedName>
</protein>
<evidence type="ECO:0000256" key="1">
    <source>
        <dbReference type="SAM" id="MobiDB-lite"/>
    </source>
</evidence>
<reference evidence="3 4" key="1">
    <citation type="submission" date="2022-09" db="EMBL/GenBank/DDBJ databases">
        <title>Enrichment on poylsaccharides allowed isolation of novel metabolic and taxonomic groups of Haloarchaea.</title>
        <authorList>
            <person name="Sorokin D.Y."/>
            <person name="Elcheninov A.G."/>
            <person name="Khizhniak T.V."/>
            <person name="Kolganova T.V."/>
            <person name="Kublanov I.V."/>
        </authorList>
    </citation>
    <scope>NUCLEOTIDE SEQUENCE [LARGE SCALE GENOMIC DNA]</scope>
    <source>
        <strain evidence="3 4">AArc-m2/3/4</strain>
    </source>
</reference>
<accession>A0ABT2QJX6</accession>
<keyword evidence="2" id="KW-1133">Transmembrane helix</keyword>
<gene>
    <name evidence="3" type="ORF">OB955_21285</name>
</gene>
<feature type="region of interest" description="Disordered" evidence="1">
    <location>
        <begin position="1"/>
        <end position="20"/>
    </location>
</feature>
<keyword evidence="4" id="KW-1185">Reference proteome</keyword>
<keyword evidence="2" id="KW-0472">Membrane</keyword>
<evidence type="ECO:0000313" key="4">
    <source>
        <dbReference type="Proteomes" id="UP001320972"/>
    </source>
</evidence>
<proteinExistence type="predicted"/>
<comment type="caution">
    <text evidence="3">The sequence shown here is derived from an EMBL/GenBank/DDBJ whole genome shotgun (WGS) entry which is preliminary data.</text>
</comment>
<feature type="transmembrane region" description="Helical" evidence="2">
    <location>
        <begin position="63"/>
        <end position="87"/>
    </location>
</feature>
<evidence type="ECO:0000256" key="2">
    <source>
        <dbReference type="SAM" id="Phobius"/>
    </source>
</evidence>
<dbReference type="RefSeq" id="WP_338009019.1">
    <property type="nucleotide sequence ID" value="NZ_JAOPKB010000017.1"/>
</dbReference>
<evidence type="ECO:0000313" key="3">
    <source>
        <dbReference type="EMBL" id="MCU4975239.1"/>
    </source>
</evidence>
<organism evidence="3 4">
    <name type="scientific">Natronoglomus mannanivorans</name>
    <dbReference type="NCBI Taxonomy" id="2979990"/>
    <lineage>
        <taxon>Archaea</taxon>
        <taxon>Methanobacteriati</taxon>
        <taxon>Methanobacteriota</taxon>
        <taxon>Stenosarchaea group</taxon>
        <taxon>Halobacteria</taxon>
        <taxon>Halobacteriales</taxon>
        <taxon>Natrialbaceae</taxon>
        <taxon>Natronoglomus</taxon>
    </lineage>
</organism>
<sequence>MEIHYREPEDEHTERSDRDVEETRWMVREGVGVAVVSMFGLLVLVFGLLMVTGVVSFPAPLNASAIGTLSVFVALVLGLFVVSVWSWGGR</sequence>
<dbReference type="Proteomes" id="UP001320972">
    <property type="component" value="Unassembled WGS sequence"/>
</dbReference>
<keyword evidence="2" id="KW-0812">Transmembrane</keyword>
<feature type="transmembrane region" description="Helical" evidence="2">
    <location>
        <begin position="31"/>
        <end position="57"/>
    </location>
</feature>